<dbReference type="InterPro" id="IPR002509">
    <property type="entry name" value="NODB_dom"/>
</dbReference>
<evidence type="ECO:0000313" key="5">
    <source>
        <dbReference type="Proteomes" id="UP001589619"/>
    </source>
</evidence>
<evidence type="ECO:0000256" key="2">
    <source>
        <dbReference type="ARBA" id="ARBA00022801"/>
    </source>
</evidence>
<evidence type="ECO:0000313" key="4">
    <source>
        <dbReference type="EMBL" id="MFB9750607.1"/>
    </source>
</evidence>
<comment type="caution">
    <text evidence="4">The sequence shown here is derived from an EMBL/GenBank/DDBJ whole genome shotgun (WGS) entry which is preliminary data.</text>
</comment>
<evidence type="ECO:0000259" key="3">
    <source>
        <dbReference type="PROSITE" id="PS51677"/>
    </source>
</evidence>
<keyword evidence="5" id="KW-1185">Reference proteome</keyword>
<keyword evidence="2 4" id="KW-0378">Hydrolase</keyword>
<dbReference type="PROSITE" id="PS51677">
    <property type="entry name" value="NODB"/>
    <property type="match status" value="1"/>
</dbReference>
<dbReference type="SUPFAM" id="SSF88713">
    <property type="entry name" value="Glycoside hydrolase/deacetylase"/>
    <property type="match status" value="1"/>
</dbReference>
<dbReference type="PANTHER" id="PTHR10587">
    <property type="entry name" value="GLYCOSYL TRANSFERASE-RELATED"/>
    <property type="match status" value="1"/>
</dbReference>
<dbReference type="InterPro" id="IPR050248">
    <property type="entry name" value="Polysacc_deacetylase_ArnD"/>
</dbReference>
<dbReference type="EC" id="3.-.-.-" evidence="4"/>
<sequence length="249" mass="28051">MGTLGKSLIMTICLTTAVFGSAYSAPSKKGRDYYEARGDIVWEVPTDKKVIALTFDDGPDPTDTPEILALLRQYEAKATFFVVGQRVEKYPELVRQEVLDGHEIANHTYSHKYMNNRKRSADHIDNEISKTEQSIVNATGQKPHLFRPPGGYYNEQVVNASKKAGYTVVLWSWHQDTEDWNTPGVGKIVNKVLNNARNGDIVLFHDYVEGKTQTVAALKQILPELRQRGFQFITVSELLTHRKAAAVEK</sequence>
<name>A0ABV5VQU6_9BACL</name>
<reference evidence="4 5" key="1">
    <citation type="submission" date="2024-09" db="EMBL/GenBank/DDBJ databases">
        <authorList>
            <person name="Sun Q."/>
            <person name="Mori K."/>
        </authorList>
    </citation>
    <scope>NUCLEOTIDE SEQUENCE [LARGE SCALE GENOMIC DNA]</scope>
    <source>
        <strain evidence="4 5">JCM 12520</strain>
    </source>
</reference>
<feature type="domain" description="NodB homology" evidence="3">
    <location>
        <begin position="49"/>
        <end position="233"/>
    </location>
</feature>
<dbReference type="EMBL" id="JBHMAG010000003">
    <property type="protein sequence ID" value="MFB9750607.1"/>
    <property type="molecule type" value="Genomic_DNA"/>
</dbReference>
<organism evidence="4 5">
    <name type="scientific">Paenibacillus hodogayensis</name>
    <dbReference type="NCBI Taxonomy" id="279208"/>
    <lineage>
        <taxon>Bacteria</taxon>
        <taxon>Bacillati</taxon>
        <taxon>Bacillota</taxon>
        <taxon>Bacilli</taxon>
        <taxon>Bacillales</taxon>
        <taxon>Paenibacillaceae</taxon>
        <taxon>Paenibacillus</taxon>
    </lineage>
</organism>
<dbReference type="InterPro" id="IPR011330">
    <property type="entry name" value="Glyco_hydro/deAcase_b/a-brl"/>
</dbReference>
<dbReference type="Proteomes" id="UP001589619">
    <property type="component" value="Unassembled WGS sequence"/>
</dbReference>
<dbReference type="RefSeq" id="WP_379116243.1">
    <property type="nucleotide sequence ID" value="NZ_BAAAYO010000005.1"/>
</dbReference>
<dbReference type="PANTHER" id="PTHR10587:SF133">
    <property type="entry name" value="CHITIN DEACETYLASE 1-RELATED"/>
    <property type="match status" value="1"/>
</dbReference>
<gene>
    <name evidence="4" type="ORF">ACFFNY_03395</name>
</gene>
<dbReference type="Pfam" id="PF01522">
    <property type="entry name" value="Polysacc_deac_1"/>
    <property type="match status" value="1"/>
</dbReference>
<dbReference type="GO" id="GO:0016787">
    <property type="term" value="F:hydrolase activity"/>
    <property type="evidence" value="ECO:0007669"/>
    <property type="project" value="UniProtKB-KW"/>
</dbReference>
<keyword evidence="1" id="KW-0479">Metal-binding</keyword>
<accession>A0ABV5VQU6</accession>
<protein>
    <submittedName>
        <fullName evidence="4">Polysaccharide deacetylase family protein</fullName>
        <ecNumber evidence="4">3.-.-.-</ecNumber>
    </submittedName>
</protein>
<proteinExistence type="predicted"/>
<dbReference type="Gene3D" id="3.20.20.370">
    <property type="entry name" value="Glycoside hydrolase/deacetylase"/>
    <property type="match status" value="1"/>
</dbReference>
<dbReference type="CDD" id="cd10917">
    <property type="entry name" value="CE4_NodB_like_6s_7s"/>
    <property type="match status" value="1"/>
</dbReference>
<evidence type="ECO:0000256" key="1">
    <source>
        <dbReference type="ARBA" id="ARBA00022723"/>
    </source>
</evidence>